<protein>
    <recommendedName>
        <fullName evidence="7">Haloacid dehalogenase-like hydrolase domain-containing protein Sgpp</fullName>
    </recommendedName>
</protein>
<evidence type="ECO:0000256" key="3">
    <source>
        <dbReference type="ARBA" id="ARBA00022842"/>
    </source>
</evidence>
<evidence type="ECO:0000256" key="4">
    <source>
        <dbReference type="ARBA" id="ARBA00023277"/>
    </source>
</evidence>
<dbReference type="CDD" id="cd07505">
    <property type="entry name" value="HAD_BPGM-like"/>
    <property type="match status" value="1"/>
</dbReference>
<gene>
    <name evidence="5" type="ORF">CASFOL_007570</name>
</gene>
<evidence type="ECO:0008006" key="7">
    <source>
        <dbReference type="Google" id="ProtNLM"/>
    </source>
</evidence>
<dbReference type="InterPro" id="IPR023198">
    <property type="entry name" value="PGP-like_dom2"/>
</dbReference>
<dbReference type="PANTHER" id="PTHR46193:SF18">
    <property type="entry name" value="HEXITOL PHOSPHATASE B"/>
    <property type="match status" value="1"/>
</dbReference>
<comment type="cofactor">
    <cofactor evidence="1">
        <name>Mg(2+)</name>
        <dbReference type="ChEBI" id="CHEBI:18420"/>
    </cofactor>
</comment>
<evidence type="ECO:0000313" key="5">
    <source>
        <dbReference type="EMBL" id="KAL3651167.1"/>
    </source>
</evidence>
<keyword evidence="6" id="KW-1185">Reference proteome</keyword>
<dbReference type="PANTHER" id="PTHR46193">
    <property type="entry name" value="6-PHOSPHOGLUCONATE PHOSPHATASE"/>
    <property type="match status" value="1"/>
</dbReference>
<dbReference type="InterPro" id="IPR006439">
    <property type="entry name" value="HAD-SF_hydro_IA"/>
</dbReference>
<evidence type="ECO:0000256" key="1">
    <source>
        <dbReference type="ARBA" id="ARBA00001946"/>
    </source>
</evidence>
<dbReference type="InterPro" id="IPR051600">
    <property type="entry name" value="Beta-PGM-like"/>
</dbReference>
<accession>A0ABD3EAC5</accession>
<dbReference type="Pfam" id="PF13419">
    <property type="entry name" value="HAD_2"/>
    <property type="match status" value="1"/>
</dbReference>
<dbReference type="Proteomes" id="UP001632038">
    <property type="component" value="Unassembled WGS sequence"/>
</dbReference>
<dbReference type="NCBIfam" id="TIGR01509">
    <property type="entry name" value="HAD-SF-IA-v3"/>
    <property type="match status" value="1"/>
</dbReference>
<dbReference type="Gene3D" id="3.40.50.1000">
    <property type="entry name" value="HAD superfamily/HAD-like"/>
    <property type="match status" value="1"/>
</dbReference>
<dbReference type="PRINTS" id="PR00413">
    <property type="entry name" value="HADHALOGNASE"/>
</dbReference>
<comment type="caution">
    <text evidence="5">The sequence shown here is derived from an EMBL/GenBank/DDBJ whole genome shotgun (WGS) entry which is preliminary data.</text>
</comment>
<dbReference type="AlphaFoldDB" id="A0ABD3EAC5"/>
<organism evidence="5 6">
    <name type="scientific">Castilleja foliolosa</name>
    <dbReference type="NCBI Taxonomy" id="1961234"/>
    <lineage>
        <taxon>Eukaryota</taxon>
        <taxon>Viridiplantae</taxon>
        <taxon>Streptophyta</taxon>
        <taxon>Embryophyta</taxon>
        <taxon>Tracheophyta</taxon>
        <taxon>Spermatophyta</taxon>
        <taxon>Magnoliopsida</taxon>
        <taxon>eudicotyledons</taxon>
        <taxon>Gunneridae</taxon>
        <taxon>Pentapetalae</taxon>
        <taxon>asterids</taxon>
        <taxon>lamiids</taxon>
        <taxon>Lamiales</taxon>
        <taxon>Orobanchaceae</taxon>
        <taxon>Pedicularideae</taxon>
        <taxon>Castillejinae</taxon>
        <taxon>Castilleja</taxon>
    </lineage>
</organism>
<dbReference type="InterPro" id="IPR036412">
    <property type="entry name" value="HAD-like_sf"/>
</dbReference>
<dbReference type="SFLD" id="SFLDG01129">
    <property type="entry name" value="C1.5:_HAD__Beta-PGM__Phosphata"/>
    <property type="match status" value="1"/>
</dbReference>
<dbReference type="Gene3D" id="1.10.150.240">
    <property type="entry name" value="Putative phosphatase, domain 2"/>
    <property type="match status" value="1"/>
</dbReference>
<sequence>MPALHMFFTHTFHHHHHPLLRLFTYKTSYFPSSCSQTFSNPNLSLNMSSSSSSPSPLASVAPLEAILFDIDGTLVNSDPIHYIAYRQMFLEIGFNGGEPITEEYYSKNLSGMHNEELYHILFPDWELERAKKFLDDKEAMFRRLAVEQLKPVAGLDKLSKWVVDNGLKRAAVTNAPRDNAEMMIKRSGLENFFELLIIGSECERAKPFPDPYLKALDQLGVSSENAFVFEDSVSGLKAGVAAGMPVVGLATGNPEEVLSEAGAAIVIKDYNDPKLWAALEGILGKKATGETKAVA</sequence>
<dbReference type="SUPFAM" id="SSF56784">
    <property type="entry name" value="HAD-like"/>
    <property type="match status" value="1"/>
</dbReference>
<dbReference type="GO" id="GO:0046872">
    <property type="term" value="F:metal ion binding"/>
    <property type="evidence" value="ECO:0007669"/>
    <property type="project" value="UniProtKB-KW"/>
</dbReference>
<dbReference type="GO" id="GO:0003824">
    <property type="term" value="F:catalytic activity"/>
    <property type="evidence" value="ECO:0007669"/>
    <property type="project" value="UniProtKB-ARBA"/>
</dbReference>
<dbReference type="InterPro" id="IPR023214">
    <property type="entry name" value="HAD_sf"/>
</dbReference>
<dbReference type="EMBL" id="JAVIJP010000007">
    <property type="protein sequence ID" value="KAL3651167.1"/>
    <property type="molecule type" value="Genomic_DNA"/>
</dbReference>
<reference evidence="6" key="1">
    <citation type="journal article" date="2024" name="IScience">
        <title>Strigolactones Initiate the Formation of Haustorium-like Structures in Castilleja.</title>
        <authorList>
            <person name="Buerger M."/>
            <person name="Peterson D."/>
            <person name="Chory J."/>
        </authorList>
    </citation>
    <scope>NUCLEOTIDE SEQUENCE [LARGE SCALE GENOMIC DNA]</scope>
</reference>
<name>A0ABD3EAC5_9LAMI</name>
<keyword evidence="3" id="KW-0460">Magnesium</keyword>
<evidence type="ECO:0000313" key="6">
    <source>
        <dbReference type="Proteomes" id="UP001632038"/>
    </source>
</evidence>
<dbReference type="InterPro" id="IPR041492">
    <property type="entry name" value="HAD_2"/>
</dbReference>
<keyword evidence="4" id="KW-0119">Carbohydrate metabolism</keyword>
<evidence type="ECO:0000256" key="2">
    <source>
        <dbReference type="ARBA" id="ARBA00022723"/>
    </source>
</evidence>
<dbReference type="SFLD" id="SFLDG01135">
    <property type="entry name" value="C1.5.6:_HAD__Beta-PGM__Phospha"/>
    <property type="match status" value="1"/>
</dbReference>
<dbReference type="SFLD" id="SFLDS00003">
    <property type="entry name" value="Haloacid_Dehalogenase"/>
    <property type="match status" value="1"/>
</dbReference>
<keyword evidence="2" id="KW-0479">Metal-binding</keyword>
<proteinExistence type="predicted"/>